<dbReference type="Gene3D" id="4.10.400.10">
    <property type="entry name" value="Low-density Lipoprotein Receptor"/>
    <property type="match status" value="1"/>
</dbReference>
<keyword evidence="5" id="KW-1185">Reference proteome</keyword>
<feature type="transmembrane region" description="Helical" evidence="3">
    <location>
        <begin position="229"/>
        <end position="259"/>
    </location>
</feature>
<comment type="caution">
    <text evidence="2">Lacks conserved residue(s) required for the propagation of feature annotation.</text>
</comment>
<proteinExistence type="predicted"/>
<comment type="caution">
    <text evidence="4">The sequence shown here is derived from an EMBL/GenBank/DDBJ whole genome shotgun (WGS) entry which is preliminary data.</text>
</comment>
<dbReference type="Pfam" id="PF00057">
    <property type="entry name" value="Ldl_recept_a"/>
    <property type="match status" value="1"/>
</dbReference>
<keyword evidence="1" id="KW-1015">Disulfide bond</keyword>
<dbReference type="InterPro" id="IPR036055">
    <property type="entry name" value="LDL_receptor-like_sf"/>
</dbReference>
<accession>A0A1D1VA10</accession>
<name>A0A1D1VA10_RAMVA</name>
<dbReference type="SUPFAM" id="SSF57424">
    <property type="entry name" value="LDL receptor-like module"/>
    <property type="match status" value="1"/>
</dbReference>
<evidence type="ECO:0000313" key="5">
    <source>
        <dbReference type="Proteomes" id="UP000186922"/>
    </source>
</evidence>
<dbReference type="InterPro" id="IPR042333">
    <property type="entry name" value="LRAD2/Mig-13-like"/>
</dbReference>
<keyword evidence="3" id="KW-1133">Transmembrane helix</keyword>
<evidence type="ECO:0000256" key="3">
    <source>
        <dbReference type="SAM" id="Phobius"/>
    </source>
</evidence>
<evidence type="ECO:0000256" key="2">
    <source>
        <dbReference type="PROSITE-ProRule" id="PRU00124"/>
    </source>
</evidence>
<reference evidence="4 5" key="1">
    <citation type="journal article" date="2016" name="Nat. Commun.">
        <title>Extremotolerant tardigrade genome and improved radiotolerance of human cultured cells by tardigrade-unique protein.</title>
        <authorList>
            <person name="Hashimoto T."/>
            <person name="Horikawa D.D."/>
            <person name="Saito Y."/>
            <person name="Kuwahara H."/>
            <person name="Kozuka-Hata H."/>
            <person name="Shin-I T."/>
            <person name="Minakuchi Y."/>
            <person name="Ohishi K."/>
            <person name="Motoyama A."/>
            <person name="Aizu T."/>
            <person name="Enomoto A."/>
            <person name="Kondo K."/>
            <person name="Tanaka S."/>
            <person name="Hara Y."/>
            <person name="Koshikawa S."/>
            <person name="Sagara H."/>
            <person name="Miura T."/>
            <person name="Yokobori S."/>
            <person name="Miyagawa K."/>
            <person name="Suzuki Y."/>
            <person name="Kubo T."/>
            <person name="Oyama M."/>
            <person name="Kohara Y."/>
            <person name="Fujiyama A."/>
            <person name="Arakawa K."/>
            <person name="Katayama T."/>
            <person name="Toyoda A."/>
            <person name="Kunieda T."/>
        </authorList>
    </citation>
    <scope>NUCLEOTIDE SEQUENCE [LARGE SCALE GENOMIC DNA]</scope>
    <source>
        <strain evidence="4 5">YOKOZUNA-1</strain>
    </source>
</reference>
<keyword evidence="3" id="KW-0812">Transmembrane</keyword>
<evidence type="ECO:0000313" key="4">
    <source>
        <dbReference type="EMBL" id="GAU95348.1"/>
    </source>
</evidence>
<dbReference type="OrthoDB" id="6514358at2759"/>
<dbReference type="PANTHER" id="PTHR24652">
    <property type="entry name" value="LOW-DENSITY LIPOPROTEIN RECEPTOR CLASS A DOMAIN-CONTAINING PROTEIN 2"/>
    <property type="match status" value="1"/>
</dbReference>
<evidence type="ECO:0008006" key="6">
    <source>
        <dbReference type="Google" id="ProtNLM"/>
    </source>
</evidence>
<organism evidence="4 5">
    <name type="scientific">Ramazzottius varieornatus</name>
    <name type="common">Water bear</name>
    <name type="synonym">Tardigrade</name>
    <dbReference type="NCBI Taxonomy" id="947166"/>
    <lineage>
        <taxon>Eukaryota</taxon>
        <taxon>Metazoa</taxon>
        <taxon>Ecdysozoa</taxon>
        <taxon>Tardigrada</taxon>
        <taxon>Eutardigrada</taxon>
        <taxon>Parachela</taxon>
        <taxon>Hypsibioidea</taxon>
        <taxon>Ramazzottiidae</taxon>
        <taxon>Ramazzottius</taxon>
    </lineage>
</organism>
<dbReference type="Proteomes" id="UP000186922">
    <property type="component" value="Unassembled WGS sequence"/>
</dbReference>
<dbReference type="PROSITE" id="PS50068">
    <property type="entry name" value="LDLRA_2"/>
    <property type="match status" value="1"/>
</dbReference>
<dbReference type="InterPro" id="IPR002172">
    <property type="entry name" value="LDrepeatLR_classA_rpt"/>
</dbReference>
<protein>
    <recommendedName>
        <fullName evidence="6">CUB domain-containing protein</fullName>
    </recommendedName>
</protein>
<dbReference type="SMART" id="SM00192">
    <property type="entry name" value="LDLa"/>
    <property type="match status" value="1"/>
</dbReference>
<sequence length="350" mass="39303">MLKRNMRNRVNLSIFDVRLIEVPLSIVFWISRFCMINVLADKTMYYQTSPCPNYSPWKKAIAISGAVLRSSGEFHGDCRITFQVPYPDRQRFLLRFESVGIQECHDRLVIYDSDDLVDAVRLEEISCRSQVDPTRFMYTSNKGGYVTIRYYTYNKGEHASEFRLVLTAINKLHRLEPCGFRCANGNCISTELRCDSDHVNHCGDNSDELNCRNSLKESASQAEYAAREYLGLSISVTLIISLSVLFVIGVCVCSVALFVCKRNQVPGQNASLLVPGPTQASVVDAISSSEATSSTGTSRSVTNYAPVYTGSDELRHAHERHESRVFHGKSSKSLNSFSNQIKRNDGLCRS</sequence>
<gene>
    <name evidence="4" type="primary">RvY_06981</name>
    <name evidence="4" type="synonym">RvY_06981.1</name>
    <name evidence="4" type="ORF">RvY_06981-1</name>
</gene>
<keyword evidence="3" id="KW-0472">Membrane</keyword>
<evidence type="ECO:0000256" key="1">
    <source>
        <dbReference type="ARBA" id="ARBA00023157"/>
    </source>
</evidence>
<dbReference type="AlphaFoldDB" id="A0A1D1VA10"/>
<dbReference type="CDD" id="cd00112">
    <property type="entry name" value="LDLa"/>
    <property type="match status" value="1"/>
</dbReference>
<dbReference type="EMBL" id="BDGG01000003">
    <property type="protein sequence ID" value="GAU95348.1"/>
    <property type="molecule type" value="Genomic_DNA"/>
</dbReference>